<dbReference type="KEGG" id="zmk:HG535_0G02360"/>
<keyword evidence="9" id="KW-0325">Glycoprotein</keyword>
<comment type="similarity">
    <text evidence="14">Belongs to the glycosyl hydrolase 18 family.</text>
</comment>
<dbReference type="InterPro" id="IPR005089">
    <property type="entry name" value="CBM19"/>
</dbReference>
<organism evidence="18 19">
    <name type="scientific">Zygotorulaspora mrakii</name>
    <name type="common">Zygosaccharomyces mrakii</name>
    <dbReference type="NCBI Taxonomy" id="42260"/>
    <lineage>
        <taxon>Eukaryota</taxon>
        <taxon>Fungi</taxon>
        <taxon>Dikarya</taxon>
        <taxon>Ascomycota</taxon>
        <taxon>Saccharomycotina</taxon>
        <taxon>Saccharomycetes</taxon>
        <taxon>Saccharomycetales</taxon>
        <taxon>Saccharomycetaceae</taxon>
        <taxon>Zygotorulaspora</taxon>
    </lineage>
</organism>
<dbReference type="RefSeq" id="XP_037146077.1">
    <property type="nucleotide sequence ID" value="XM_037290182.1"/>
</dbReference>
<feature type="domain" description="GH18" evidence="17">
    <location>
        <begin position="27"/>
        <end position="311"/>
    </location>
</feature>
<dbReference type="GO" id="GO:0005576">
    <property type="term" value="C:extracellular region"/>
    <property type="evidence" value="ECO:0007669"/>
    <property type="project" value="UniProtKB-SubCell"/>
</dbReference>
<dbReference type="EMBL" id="CP058610">
    <property type="protein sequence ID" value="QLG74352.1"/>
    <property type="molecule type" value="Genomic_DNA"/>
</dbReference>
<dbReference type="GO" id="GO:0008061">
    <property type="term" value="F:chitin binding"/>
    <property type="evidence" value="ECO:0007669"/>
    <property type="project" value="UniProtKB-KW"/>
</dbReference>
<keyword evidence="5" id="KW-0147">Chitin-binding</keyword>
<evidence type="ECO:0000256" key="14">
    <source>
        <dbReference type="RuleBase" id="RU004453"/>
    </source>
</evidence>
<evidence type="ECO:0000256" key="3">
    <source>
        <dbReference type="ARBA" id="ARBA00012729"/>
    </source>
</evidence>
<evidence type="ECO:0000256" key="9">
    <source>
        <dbReference type="ARBA" id="ARBA00023180"/>
    </source>
</evidence>
<dbReference type="PROSITE" id="PS01095">
    <property type="entry name" value="GH18_1"/>
    <property type="match status" value="1"/>
</dbReference>
<dbReference type="Gene3D" id="3.20.20.80">
    <property type="entry name" value="Glycosidases"/>
    <property type="match status" value="1"/>
</dbReference>
<dbReference type="GO" id="GO:0006032">
    <property type="term" value="P:chitin catabolic process"/>
    <property type="evidence" value="ECO:0007669"/>
    <property type="project" value="UniProtKB-KW"/>
</dbReference>
<dbReference type="CDD" id="cd02877">
    <property type="entry name" value="GH18_hevamine_XipI_class_III"/>
    <property type="match status" value="1"/>
</dbReference>
<evidence type="ECO:0000256" key="8">
    <source>
        <dbReference type="ARBA" id="ARBA00023024"/>
    </source>
</evidence>
<name>A0A7H9B9E5_ZYGMR</name>
<keyword evidence="19" id="KW-1185">Reference proteome</keyword>
<keyword evidence="11 13" id="KW-0326">Glycosidase</keyword>
<feature type="compositionally biased region" description="Low complexity" evidence="15">
    <location>
        <begin position="337"/>
        <end position="363"/>
    </location>
</feature>
<evidence type="ECO:0000256" key="13">
    <source>
        <dbReference type="RuleBase" id="RU000489"/>
    </source>
</evidence>
<feature type="compositionally biased region" description="Low complexity" evidence="15">
    <location>
        <begin position="381"/>
        <end position="395"/>
    </location>
</feature>
<keyword evidence="6 16" id="KW-0732">Signal</keyword>
<gene>
    <name evidence="18" type="ORF">HG535_0G02360</name>
</gene>
<dbReference type="InterPro" id="IPR017853">
    <property type="entry name" value="GH"/>
</dbReference>
<comment type="subcellular location">
    <subcellularLocation>
        <location evidence="2">Secreted</location>
    </subcellularLocation>
</comment>
<sequence>MLKSLFSYALFLLLAKVNAVFDADSKQNVALYWGQNSAGTQQSLGSYCESSDADIYLLSFLYRFPTIGLDFANACFETFSDGTLHCSQIAEDIKTCQSLGKKVFLSMGGASGAYGFADDNSARDFAQVLWNTFGEGSGSEKRPFDDAVLDGFDLDIENNNPTGYAALVDELRSLFPQGSKQYYISAAPQCPYPDASVGNAMQNADIDFAFIQFYNNYCNVDRMFNWDTWIEYAQTVSPNKNIKLYLGLPGAATAAGSGYISDLSLVKKTIQDISSSEYFGGIAMWDASQAFSNQVDGESYVAQIKNILEDNTQDSQATSTDVTSTLVPTSSSKNLNSGSTFSEASSTTSDTSTEPTRTTFSSAAQVTVSASTAASSSSTFLAASSSSSGGKTTLAPSEPTLTSTSDSSAQTRTLSPSFSSSAASSPAHDAAQQLNAQYAAGKYNGESSCTSGQIACASSGEFAICNFGSWVNMACSAGTTCYAYDDGSTVTTGCNFANLKSDYVD</sequence>
<keyword evidence="12" id="KW-0624">Polysaccharide degradation</keyword>
<dbReference type="Pfam" id="PF00704">
    <property type="entry name" value="Glyco_hydro_18"/>
    <property type="match status" value="1"/>
</dbReference>
<dbReference type="GO" id="GO:0008843">
    <property type="term" value="F:endochitinase activity"/>
    <property type="evidence" value="ECO:0007669"/>
    <property type="project" value="UniProtKB-EC"/>
</dbReference>
<evidence type="ECO:0000256" key="15">
    <source>
        <dbReference type="SAM" id="MobiDB-lite"/>
    </source>
</evidence>
<evidence type="ECO:0000256" key="1">
    <source>
        <dbReference type="ARBA" id="ARBA00000822"/>
    </source>
</evidence>
<reference evidence="18 19" key="1">
    <citation type="submission" date="2020-07" db="EMBL/GenBank/DDBJ databases">
        <title>The yeast mating-type switching endonuclease HO is a domesticated member of an unorthodox homing genetic element family.</title>
        <authorList>
            <person name="Coughlan A.Y."/>
            <person name="Lombardi L."/>
            <person name="Braun-Galleani S."/>
            <person name="Martos A.R."/>
            <person name="Galeote V."/>
            <person name="Bigey F."/>
            <person name="Dequin S."/>
            <person name="Byrne K.P."/>
            <person name="Wolfe K.H."/>
        </authorList>
    </citation>
    <scope>NUCLEOTIDE SEQUENCE [LARGE SCALE GENOMIC DNA]</scope>
    <source>
        <strain evidence="18 19">NRRL Y-6702</strain>
    </source>
</reference>
<proteinExistence type="inferred from homology"/>
<dbReference type="InterPro" id="IPR050542">
    <property type="entry name" value="Glycosyl_Hydrlase18_Chitinase"/>
</dbReference>
<evidence type="ECO:0000256" key="4">
    <source>
        <dbReference type="ARBA" id="ARBA00022525"/>
    </source>
</evidence>
<dbReference type="EC" id="3.2.1.14" evidence="3"/>
<feature type="compositionally biased region" description="Low complexity" evidence="15">
    <location>
        <begin position="415"/>
        <end position="426"/>
    </location>
</feature>
<feature type="chain" id="PRO_5028885965" description="chitinase" evidence="16">
    <location>
        <begin position="20"/>
        <end position="505"/>
    </location>
</feature>
<evidence type="ECO:0000313" key="18">
    <source>
        <dbReference type="EMBL" id="QLG74352.1"/>
    </source>
</evidence>
<comment type="catalytic activity">
    <reaction evidence="1">
        <text>Random endo-hydrolysis of N-acetyl-beta-D-glucosaminide (1-&gt;4)-beta-linkages in chitin and chitodextrins.</text>
        <dbReference type="EC" id="3.2.1.14"/>
    </reaction>
</comment>
<dbReference type="Pfam" id="PF03427">
    <property type="entry name" value="CBM_19"/>
    <property type="match status" value="1"/>
</dbReference>
<dbReference type="AlphaFoldDB" id="A0A7H9B9E5"/>
<keyword evidence="4" id="KW-0964">Secreted</keyword>
<dbReference type="InterPro" id="IPR001579">
    <property type="entry name" value="Glyco_hydro_18_chit_AS"/>
</dbReference>
<evidence type="ECO:0000256" key="12">
    <source>
        <dbReference type="ARBA" id="ARBA00023326"/>
    </source>
</evidence>
<evidence type="ECO:0000256" key="11">
    <source>
        <dbReference type="ARBA" id="ARBA00023295"/>
    </source>
</evidence>
<evidence type="ECO:0000256" key="7">
    <source>
        <dbReference type="ARBA" id="ARBA00022801"/>
    </source>
</evidence>
<evidence type="ECO:0000259" key="17">
    <source>
        <dbReference type="PROSITE" id="PS51910"/>
    </source>
</evidence>
<feature type="region of interest" description="Disordered" evidence="15">
    <location>
        <begin position="312"/>
        <end position="363"/>
    </location>
</feature>
<evidence type="ECO:0000256" key="16">
    <source>
        <dbReference type="SAM" id="SignalP"/>
    </source>
</evidence>
<evidence type="ECO:0000256" key="2">
    <source>
        <dbReference type="ARBA" id="ARBA00004613"/>
    </source>
</evidence>
<dbReference type="OrthoDB" id="6020543at2759"/>
<dbReference type="InterPro" id="IPR001223">
    <property type="entry name" value="Glyco_hydro18_cat"/>
</dbReference>
<dbReference type="Proteomes" id="UP000509704">
    <property type="component" value="Chromosome 7"/>
</dbReference>
<feature type="compositionally biased region" description="Polar residues" evidence="15">
    <location>
        <begin position="399"/>
        <end position="414"/>
    </location>
</feature>
<dbReference type="SUPFAM" id="SSF51445">
    <property type="entry name" value="(Trans)glycosidases"/>
    <property type="match status" value="1"/>
</dbReference>
<evidence type="ECO:0000313" key="19">
    <source>
        <dbReference type="Proteomes" id="UP000509704"/>
    </source>
</evidence>
<feature type="signal peptide" evidence="16">
    <location>
        <begin position="1"/>
        <end position="19"/>
    </location>
</feature>
<dbReference type="PANTHER" id="PTHR45708">
    <property type="entry name" value="ENDOCHITINASE"/>
    <property type="match status" value="1"/>
</dbReference>
<evidence type="ECO:0000256" key="6">
    <source>
        <dbReference type="ARBA" id="ARBA00022729"/>
    </source>
</evidence>
<keyword evidence="10" id="KW-0119">Carbohydrate metabolism</keyword>
<feature type="region of interest" description="Disordered" evidence="15">
    <location>
        <begin position="381"/>
        <end position="426"/>
    </location>
</feature>
<protein>
    <recommendedName>
        <fullName evidence="3">chitinase</fullName>
        <ecNumber evidence="3">3.2.1.14</ecNumber>
    </recommendedName>
</protein>
<dbReference type="GO" id="GO:0000272">
    <property type="term" value="P:polysaccharide catabolic process"/>
    <property type="evidence" value="ECO:0007669"/>
    <property type="project" value="UniProtKB-KW"/>
</dbReference>
<accession>A0A7H9B9E5</accession>
<evidence type="ECO:0000256" key="5">
    <source>
        <dbReference type="ARBA" id="ARBA00022669"/>
    </source>
</evidence>
<dbReference type="PROSITE" id="PS51910">
    <property type="entry name" value="GH18_2"/>
    <property type="match status" value="1"/>
</dbReference>
<dbReference type="PANTHER" id="PTHR45708:SF49">
    <property type="entry name" value="ENDOCHITINASE"/>
    <property type="match status" value="1"/>
</dbReference>
<feature type="compositionally biased region" description="Polar residues" evidence="15">
    <location>
        <begin position="312"/>
        <end position="336"/>
    </location>
</feature>
<dbReference type="InterPro" id="IPR045321">
    <property type="entry name" value="Cts1-like"/>
</dbReference>
<keyword evidence="8" id="KW-0146">Chitin degradation</keyword>
<evidence type="ECO:0000256" key="10">
    <source>
        <dbReference type="ARBA" id="ARBA00023277"/>
    </source>
</evidence>
<dbReference type="FunFam" id="3.20.20.80:FF:000125">
    <property type="entry name" value="CTS1p Endochitinase"/>
    <property type="match status" value="1"/>
</dbReference>
<keyword evidence="7 13" id="KW-0378">Hydrolase</keyword>
<dbReference type="GeneID" id="59238135"/>